<keyword evidence="2" id="KW-0560">Oxidoreductase</keyword>
<dbReference type="AlphaFoldDB" id="A0A2T8F5P4"/>
<feature type="region of interest" description="Disordered" evidence="4">
    <location>
        <begin position="228"/>
        <end position="254"/>
    </location>
</feature>
<dbReference type="Pfam" id="PF00106">
    <property type="entry name" value="adh_short"/>
    <property type="match status" value="1"/>
</dbReference>
<comment type="similarity">
    <text evidence="1 3">Belongs to the short-chain dehydrogenases/reductases (SDR) family.</text>
</comment>
<accession>A0A2T8F5P4</accession>
<dbReference type="PANTHER" id="PTHR24320">
    <property type="entry name" value="RETINOL DEHYDROGENASE"/>
    <property type="match status" value="1"/>
</dbReference>
<gene>
    <name evidence="5" type="ORF">DDE18_19670</name>
</gene>
<dbReference type="RefSeq" id="WP_116573970.1">
    <property type="nucleotide sequence ID" value="NZ_QDGZ01000010.1"/>
</dbReference>
<evidence type="ECO:0000313" key="6">
    <source>
        <dbReference type="Proteomes" id="UP000246018"/>
    </source>
</evidence>
<evidence type="ECO:0000313" key="5">
    <source>
        <dbReference type="EMBL" id="PVG81044.1"/>
    </source>
</evidence>
<feature type="compositionally biased region" description="Low complexity" evidence="4">
    <location>
        <begin position="232"/>
        <end position="247"/>
    </location>
</feature>
<dbReference type="InterPro" id="IPR002347">
    <property type="entry name" value="SDR_fam"/>
</dbReference>
<dbReference type="PRINTS" id="PR00080">
    <property type="entry name" value="SDRFAMILY"/>
</dbReference>
<comment type="caution">
    <text evidence="5">The sequence shown here is derived from an EMBL/GenBank/DDBJ whole genome shotgun (WGS) entry which is preliminary data.</text>
</comment>
<evidence type="ECO:0000256" key="3">
    <source>
        <dbReference type="RuleBase" id="RU000363"/>
    </source>
</evidence>
<dbReference type="InterPro" id="IPR020904">
    <property type="entry name" value="Sc_DH/Rdtase_CS"/>
</dbReference>
<dbReference type="PANTHER" id="PTHR24320:SF148">
    <property type="entry name" value="NAD(P)-BINDING ROSSMANN-FOLD SUPERFAMILY PROTEIN"/>
    <property type="match status" value="1"/>
</dbReference>
<dbReference type="Proteomes" id="UP000246018">
    <property type="component" value="Unassembled WGS sequence"/>
</dbReference>
<evidence type="ECO:0000256" key="4">
    <source>
        <dbReference type="SAM" id="MobiDB-lite"/>
    </source>
</evidence>
<keyword evidence="6" id="KW-1185">Reference proteome</keyword>
<sequence>MHILLTGATSGIGLAAAARLAAGPHHLVLHGPEPEARGAQIATRLSRGAHPDARITYVSADFTDLATVEPLADAVRRDTPGLDVLVNNAAIPGPQSLTTGTTGTELTYQVNFLASALLTHHLLPALVPTGRVVNVASATHFSAQLDVEDLDFRRRGYASSAAYAQSKLAIVTYSNWLATRIRPTVVSIHPGVVATDLLHAMFAVRGVPTSVGGSNLAAAVTAEVPSGTYMDETSPAEPSAASMEPSSQKALVADTERRLAVSLP</sequence>
<reference evidence="5 6" key="1">
    <citation type="submission" date="2018-04" db="EMBL/GenBank/DDBJ databases">
        <title>Genome of Nocardioides gansuensis WSJ-1.</title>
        <authorList>
            <person name="Wu S."/>
            <person name="Wang G."/>
        </authorList>
    </citation>
    <scope>NUCLEOTIDE SEQUENCE [LARGE SCALE GENOMIC DNA]</scope>
    <source>
        <strain evidence="5 6">WSJ-1</strain>
    </source>
</reference>
<dbReference type="InterPro" id="IPR036291">
    <property type="entry name" value="NAD(P)-bd_dom_sf"/>
</dbReference>
<protein>
    <submittedName>
        <fullName evidence="5">Short-chain dehydrogenase</fullName>
    </submittedName>
</protein>
<dbReference type="SUPFAM" id="SSF51735">
    <property type="entry name" value="NAD(P)-binding Rossmann-fold domains"/>
    <property type="match status" value="1"/>
</dbReference>
<dbReference type="PROSITE" id="PS00061">
    <property type="entry name" value="ADH_SHORT"/>
    <property type="match status" value="1"/>
</dbReference>
<evidence type="ECO:0000256" key="1">
    <source>
        <dbReference type="ARBA" id="ARBA00006484"/>
    </source>
</evidence>
<dbReference type="EMBL" id="QDGZ01000010">
    <property type="protein sequence ID" value="PVG81044.1"/>
    <property type="molecule type" value="Genomic_DNA"/>
</dbReference>
<dbReference type="PRINTS" id="PR00081">
    <property type="entry name" value="GDHRDH"/>
</dbReference>
<evidence type="ECO:0000256" key="2">
    <source>
        <dbReference type="ARBA" id="ARBA00023002"/>
    </source>
</evidence>
<dbReference type="Gene3D" id="3.40.50.720">
    <property type="entry name" value="NAD(P)-binding Rossmann-like Domain"/>
    <property type="match status" value="1"/>
</dbReference>
<organism evidence="5 6">
    <name type="scientific">Nocardioides gansuensis</name>
    <dbReference type="NCBI Taxonomy" id="2138300"/>
    <lineage>
        <taxon>Bacteria</taxon>
        <taxon>Bacillati</taxon>
        <taxon>Actinomycetota</taxon>
        <taxon>Actinomycetes</taxon>
        <taxon>Propionibacteriales</taxon>
        <taxon>Nocardioidaceae</taxon>
        <taxon>Nocardioides</taxon>
    </lineage>
</organism>
<dbReference type="OrthoDB" id="3772961at2"/>
<proteinExistence type="inferred from homology"/>
<dbReference type="GO" id="GO:0016491">
    <property type="term" value="F:oxidoreductase activity"/>
    <property type="evidence" value="ECO:0007669"/>
    <property type="project" value="UniProtKB-KW"/>
</dbReference>
<name>A0A2T8F5P4_9ACTN</name>